<keyword evidence="2" id="KW-0547">Nucleotide-binding</keyword>
<dbReference type="OMA" id="TCESDRI"/>
<reference evidence="5" key="3">
    <citation type="submission" date="2025-09" db="UniProtKB">
        <authorList>
            <consortium name="Ensembl"/>
        </authorList>
    </citation>
    <scope>IDENTIFICATION</scope>
</reference>
<dbReference type="Gene3D" id="3.40.50.300">
    <property type="entry name" value="P-loop containing nucleotide triphosphate hydrolases"/>
    <property type="match status" value="1"/>
</dbReference>
<dbReference type="GeneID" id="102080641"/>
<dbReference type="InterPro" id="IPR027417">
    <property type="entry name" value="P-loop_NTPase"/>
</dbReference>
<dbReference type="FunFam" id="3.40.50.300:FF:000366">
    <property type="entry name" value="GTPase, IMAP family member 2"/>
    <property type="match status" value="1"/>
</dbReference>
<dbReference type="OrthoDB" id="8954335at2759"/>
<sequence length="250" mass="28090">MGNNSSIPDGPPRRIVMIGKTGVGKSAVGNTILGAKIFESNVSSESVTQTCEIEKVPNCKRKITVVDTPGLLDTSKSTDAIKKEITKCIHMSSPGPHVFLLVLQIGRFTTEEQNCVDALEKLFGPKASNYMIVLFTHGDKLTQQKRTIQDYLKTSHPKLRELLKRCGYRYHVFDNKIKKNRTQVLELIIKIDAMMAVNGEAHYTDEMLEEAEKILKLSENLPNNVHFMAELTQRIIVFKRILAKGADDLY</sequence>
<dbReference type="GeneTree" id="ENSGT01120000271858"/>
<dbReference type="KEGG" id="onl:102080641"/>
<gene>
    <name evidence="5" type="primary">LOC102080641</name>
</gene>
<dbReference type="PANTHER" id="PTHR10903:SF112">
    <property type="entry name" value="SI:CH211-113E8.5"/>
    <property type="match status" value="1"/>
</dbReference>
<keyword evidence="3" id="KW-0342">GTP-binding</keyword>
<dbReference type="PROSITE" id="PS51720">
    <property type="entry name" value="G_AIG1"/>
    <property type="match status" value="1"/>
</dbReference>
<dbReference type="Proteomes" id="UP000005207">
    <property type="component" value="Linkage group LG7"/>
</dbReference>
<comment type="similarity">
    <text evidence="1">Belongs to the TRAFAC class TrmE-Era-EngA-EngB-Septin-like GTPase superfamily. AIG1/Toc34/Toc159-like paraseptin GTPase family. IAN subfamily.</text>
</comment>
<dbReference type="RefSeq" id="XP_013124021.1">
    <property type="nucleotide sequence ID" value="XM_013268567.2"/>
</dbReference>
<dbReference type="CDD" id="cd01852">
    <property type="entry name" value="AIG1"/>
    <property type="match status" value="1"/>
</dbReference>
<protein>
    <submittedName>
        <fullName evidence="5">GTPase IMAP family member 7-like</fullName>
    </submittedName>
</protein>
<keyword evidence="6" id="KW-1185">Reference proteome</keyword>
<evidence type="ECO:0000259" key="4">
    <source>
        <dbReference type="PROSITE" id="PS51720"/>
    </source>
</evidence>
<evidence type="ECO:0000256" key="1">
    <source>
        <dbReference type="ARBA" id="ARBA00008535"/>
    </source>
</evidence>
<name>A0A669DN17_ORENI</name>
<dbReference type="InParanoid" id="A0A669DN17"/>
<organism evidence="5 6">
    <name type="scientific">Oreochromis niloticus</name>
    <name type="common">Nile tilapia</name>
    <name type="synonym">Tilapia nilotica</name>
    <dbReference type="NCBI Taxonomy" id="8128"/>
    <lineage>
        <taxon>Eukaryota</taxon>
        <taxon>Metazoa</taxon>
        <taxon>Chordata</taxon>
        <taxon>Craniata</taxon>
        <taxon>Vertebrata</taxon>
        <taxon>Euteleostomi</taxon>
        <taxon>Actinopterygii</taxon>
        <taxon>Neopterygii</taxon>
        <taxon>Teleostei</taxon>
        <taxon>Neoteleostei</taxon>
        <taxon>Acanthomorphata</taxon>
        <taxon>Ovalentaria</taxon>
        <taxon>Cichlomorphae</taxon>
        <taxon>Cichliformes</taxon>
        <taxon>Cichlidae</taxon>
        <taxon>African cichlids</taxon>
        <taxon>Pseudocrenilabrinae</taxon>
        <taxon>Oreochromini</taxon>
        <taxon>Oreochromis</taxon>
    </lineage>
</organism>
<dbReference type="Pfam" id="PF04548">
    <property type="entry name" value="AIG1"/>
    <property type="match status" value="1"/>
</dbReference>
<dbReference type="SUPFAM" id="SSF52540">
    <property type="entry name" value="P-loop containing nucleoside triphosphate hydrolases"/>
    <property type="match status" value="1"/>
</dbReference>
<evidence type="ECO:0000313" key="6">
    <source>
        <dbReference type="Proteomes" id="UP000005207"/>
    </source>
</evidence>
<reference evidence="6" key="1">
    <citation type="submission" date="2012-01" db="EMBL/GenBank/DDBJ databases">
        <title>The Genome Sequence of Oreochromis niloticus (Nile Tilapia).</title>
        <authorList>
            <consortium name="Broad Institute Genome Assembly Team"/>
            <consortium name="Broad Institute Sequencing Platform"/>
            <person name="Di Palma F."/>
            <person name="Johnson J."/>
            <person name="Lander E.S."/>
            <person name="Lindblad-Toh K."/>
        </authorList>
    </citation>
    <scope>NUCLEOTIDE SEQUENCE [LARGE SCALE GENOMIC DNA]</scope>
</reference>
<proteinExistence type="inferred from homology"/>
<evidence type="ECO:0000256" key="2">
    <source>
        <dbReference type="ARBA" id="ARBA00022741"/>
    </source>
</evidence>
<dbReference type="PANTHER" id="PTHR10903">
    <property type="entry name" value="GTPASE, IMAP FAMILY MEMBER-RELATED"/>
    <property type="match status" value="1"/>
</dbReference>
<feature type="domain" description="AIG1-type G" evidence="4">
    <location>
        <begin position="10"/>
        <end position="212"/>
    </location>
</feature>
<dbReference type="AlphaFoldDB" id="A0A669DN17"/>
<dbReference type="InterPro" id="IPR045058">
    <property type="entry name" value="GIMA/IAN/Toc"/>
</dbReference>
<accession>A0A669DN17</accession>
<dbReference type="GO" id="GO:0005525">
    <property type="term" value="F:GTP binding"/>
    <property type="evidence" value="ECO:0007669"/>
    <property type="project" value="UniProtKB-KW"/>
</dbReference>
<dbReference type="Ensembl" id="ENSONIT00000082614.1">
    <property type="protein sequence ID" value="ENSONIP00000059781.1"/>
    <property type="gene ID" value="ENSONIG00000037756.1"/>
</dbReference>
<evidence type="ECO:0000313" key="5">
    <source>
        <dbReference type="Ensembl" id="ENSONIP00000059781.1"/>
    </source>
</evidence>
<dbReference type="InterPro" id="IPR006703">
    <property type="entry name" value="G_AIG1"/>
</dbReference>
<evidence type="ECO:0000256" key="3">
    <source>
        <dbReference type="ARBA" id="ARBA00023134"/>
    </source>
</evidence>
<reference evidence="5" key="2">
    <citation type="submission" date="2025-08" db="UniProtKB">
        <authorList>
            <consortium name="Ensembl"/>
        </authorList>
    </citation>
    <scope>IDENTIFICATION</scope>
</reference>